<dbReference type="Pfam" id="PF00248">
    <property type="entry name" value="Aldo_ket_red"/>
    <property type="match status" value="1"/>
</dbReference>
<evidence type="ECO:0000259" key="7">
    <source>
        <dbReference type="Pfam" id="PF00248"/>
    </source>
</evidence>
<evidence type="ECO:0000256" key="6">
    <source>
        <dbReference type="PIRSR" id="PIRSR000097-3"/>
    </source>
</evidence>
<protein>
    <submittedName>
        <fullName evidence="8">Putative glyoxal reductase</fullName>
    </submittedName>
</protein>
<evidence type="ECO:0000256" key="2">
    <source>
        <dbReference type="ARBA" id="ARBA00022857"/>
    </source>
</evidence>
<evidence type="ECO:0000256" key="5">
    <source>
        <dbReference type="PIRSR" id="PIRSR000097-2"/>
    </source>
</evidence>
<dbReference type="PRINTS" id="PR00069">
    <property type="entry name" value="ALDKETRDTASE"/>
</dbReference>
<dbReference type="PROSITE" id="PS00798">
    <property type="entry name" value="ALDOKETO_REDUCTASE_1"/>
    <property type="match status" value="1"/>
</dbReference>
<dbReference type="CDD" id="cd19071">
    <property type="entry name" value="AKR_AKR1-5-like"/>
    <property type="match status" value="1"/>
</dbReference>
<organism evidence="8 9">
    <name type="scientific">Heyndrickxia coagulans</name>
    <name type="common">Weizmannia coagulans</name>
    <dbReference type="NCBI Taxonomy" id="1398"/>
    <lineage>
        <taxon>Bacteria</taxon>
        <taxon>Bacillati</taxon>
        <taxon>Bacillota</taxon>
        <taxon>Bacilli</taxon>
        <taxon>Bacillales</taxon>
        <taxon>Bacillaceae</taxon>
        <taxon>Heyndrickxia</taxon>
    </lineage>
</organism>
<dbReference type="PATRIC" id="fig|1398.22.peg.2241"/>
<dbReference type="InterPro" id="IPR018170">
    <property type="entry name" value="Aldo/ket_reductase_CS"/>
</dbReference>
<dbReference type="PANTHER" id="PTHR43827:SF3">
    <property type="entry name" value="NADP-DEPENDENT OXIDOREDUCTASE DOMAIN-CONTAINING PROTEIN"/>
    <property type="match status" value="1"/>
</dbReference>
<dbReference type="PIRSF" id="PIRSF000097">
    <property type="entry name" value="AKR"/>
    <property type="match status" value="1"/>
</dbReference>
<dbReference type="EMBL" id="LRPN01000088">
    <property type="protein sequence ID" value="KWZ80730.1"/>
    <property type="molecule type" value="Genomic_DNA"/>
</dbReference>
<evidence type="ECO:0000313" key="9">
    <source>
        <dbReference type="Proteomes" id="UP000070376"/>
    </source>
</evidence>
<feature type="active site" description="Proton donor" evidence="4">
    <location>
        <position position="55"/>
    </location>
</feature>
<keyword evidence="2" id="KW-0521">NADP</keyword>
<evidence type="ECO:0000256" key="3">
    <source>
        <dbReference type="ARBA" id="ARBA00023002"/>
    </source>
</evidence>
<gene>
    <name evidence="8" type="ORF">HMPREF3213_02234</name>
</gene>
<reference evidence="9" key="1">
    <citation type="submission" date="2016-01" db="EMBL/GenBank/DDBJ databases">
        <authorList>
            <person name="Mitreva M."/>
            <person name="Pepin K.H."/>
            <person name="Mihindukulasuriya K.A."/>
            <person name="Fulton R."/>
            <person name="Fronick C."/>
            <person name="O'Laughlin M."/>
            <person name="Miner T."/>
            <person name="Herter B."/>
            <person name="Rosa B.A."/>
            <person name="Cordes M."/>
            <person name="Tomlinson C."/>
            <person name="Wollam A."/>
            <person name="Palsikar V.B."/>
            <person name="Mardis E.R."/>
            <person name="Wilson R.K."/>
        </authorList>
    </citation>
    <scope>NUCLEOTIDE SEQUENCE [LARGE SCALE GENOMIC DNA]</scope>
    <source>
        <strain evidence="9">GED7749B</strain>
    </source>
</reference>
<name>A0A133KMQ1_HEYCO</name>
<sequence>MYMSSLHETFVLENGVAIPKIGLGTWQVPNGETTYHAVSFALKNGYRHIDTAYAYHNEESVGKAVRDSGIDRRDIFVTSKLPAEIKSYDKALKTFDETMENLGLEQLDLYLIHAPWPWSEKGADYTKENIEVWKAMEEIYESGRCRAIGVSNFSVSDLKAVMENAKIKPMVNQIRYFIGHTQEDVTAFCQDNGILVEAYSPLATGKILENTEIQKIADKYGKTLPQVCIRYCLQKGVLPLPKSTHEAFILQNADVDFEISSEDMQYLDQLKETEK</sequence>
<keyword evidence="3" id="KW-0560">Oxidoreductase</keyword>
<feature type="site" description="Lowers pKa of active site Tyr" evidence="6">
    <location>
        <position position="80"/>
    </location>
</feature>
<dbReference type="PANTHER" id="PTHR43827">
    <property type="entry name" value="2,5-DIKETO-D-GLUCONIC ACID REDUCTASE"/>
    <property type="match status" value="1"/>
</dbReference>
<dbReference type="InterPro" id="IPR036812">
    <property type="entry name" value="NAD(P)_OxRdtase_dom_sf"/>
</dbReference>
<evidence type="ECO:0000256" key="1">
    <source>
        <dbReference type="ARBA" id="ARBA00007905"/>
    </source>
</evidence>
<dbReference type="Gene3D" id="3.20.20.100">
    <property type="entry name" value="NADP-dependent oxidoreductase domain"/>
    <property type="match status" value="1"/>
</dbReference>
<dbReference type="SUPFAM" id="SSF51430">
    <property type="entry name" value="NAD(P)-linked oxidoreductase"/>
    <property type="match status" value="1"/>
</dbReference>
<dbReference type="FunFam" id="3.20.20.100:FF:000015">
    <property type="entry name" value="Oxidoreductase, aldo/keto reductase family"/>
    <property type="match status" value="1"/>
</dbReference>
<comment type="caution">
    <text evidence="8">The sequence shown here is derived from an EMBL/GenBank/DDBJ whole genome shotgun (WGS) entry which is preliminary data.</text>
</comment>
<comment type="similarity">
    <text evidence="1">Belongs to the aldo/keto reductase family.</text>
</comment>
<dbReference type="InterPro" id="IPR023210">
    <property type="entry name" value="NADP_OxRdtase_dom"/>
</dbReference>
<dbReference type="Proteomes" id="UP000070376">
    <property type="component" value="Unassembled WGS sequence"/>
</dbReference>
<feature type="binding site" evidence="5">
    <location>
        <position position="113"/>
    </location>
    <ligand>
        <name>substrate</name>
    </ligand>
</feature>
<dbReference type="AlphaFoldDB" id="A0A133KMQ1"/>
<dbReference type="PROSITE" id="PS00062">
    <property type="entry name" value="ALDOKETO_REDUCTASE_2"/>
    <property type="match status" value="1"/>
</dbReference>
<proteinExistence type="inferred from homology"/>
<evidence type="ECO:0000313" key="8">
    <source>
        <dbReference type="EMBL" id="KWZ80730.1"/>
    </source>
</evidence>
<evidence type="ECO:0000256" key="4">
    <source>
        <dbReference type="PIRSR" id="PIRSR000097-1"/>
    </source>
</evidence>
<feature type="domain" description="NADP-dependent oxidoreductase" evidence="7">
    <location>
        <begin position="20"/>
        <end position="271"/>
    </location>
</feature>
<accession>A0A133KMQ1</accession>
<dbReference type="GO" id="GO:0016616">
    <property type="term" value="F:oxidoreductase activity, acting on the CH-OH group of donors, NAD or NADP as acceptor"/>
    <property type="evidence" value="ECO:0007669"/>
    <property type="project" value="UniProtKB-ARBA"/>
</dbReference>
<dbReference type="InterPro" id="IPR020471">
    <property type="entry name" value="AKR"/>
</dbReference>